<evidence type="ECO:0000256" key="2">
    <source>
        <dbReference type="ARBA" id="ARBA00022679"/>
    </source>
</evidence>
<accession>A0A382FQQ8</accession>
<evidence type="ECO:0000259" key="3">
    <source>
        <dbReference type="Pfam" id="PF05175"/>
    </source>
</evidence>
<sequence>MVMEPGQTAPAAHELHFDANLRGRDFRFTTTWGLFHPKGVDAGTALLLERLEVSPDATCLDLGCGWGPIGLTLTHLAPTGYVHMVDKDFVAIDYAHRNAVANGCSNARVYLSNGFSHVPAEQRFDLVVSNIPAKVGGQLLQYWMTETHRRLQPGGMLWVVTVAGLKDYVKRVFRETFGNHRKVKQSGTHVVAMAIRDQE</sequence>
<feature type="domain" description="Methyltransferase small" evidence="3">
    <location>
        <begin position="26"/>
        <end position="191"/>
    </location>
</feature>
<reference evidence="4" key="1">
    <citation type="submission" date="2018-05" db="EMBL/GenBank/DDBJ databases">
        <authorList>
            <person name="Lanie J.A."/>
            <person name="Ng W.-L."/>
            <person name="Kazmierczak K.M."/>
            <person name="Andrzejewski T.M."/>
            <person name="Davidsen T.M."/>
            <person name="Wayne K.J."/>
            <person name="Tettelin H."/>
            <person name="Glass J.I."/>
            <person name="Rusch D."/>
            <person name="Podicherti R."/>
            <person name="Tsui H.-C.T."/>
            <person name="Winkler M.E."/>
        </authorList>
    </citation>
    <scope>NUCLEOTIDE SEQUENCE</scope>
</reference>
<dbReference type="InterPro" id="IPR046977">
    <property type="entry name" value="RsmC/RlmG"/>
</dbReference>
<dbReference type="GO" id="GO:0032259">
    <property type="term" value="P:methylation"/>
    <property type="evidence" value="ECO:0007669"/>
    <property type="project" value="UniProtKB-KW"/>
</dbReference>
<dbReference type="AlphaFoldDB" id="A0A382FQQ8"/>
<dbReference type="PANTHER" id="PTHR47816:SF4">
    <property type="entry name" value="RIBOSOMAL RNA SMALL SUBUNIT METHYLTRANSFERASE C"/>
    <property type="match status" value="1"/>
</dbReference>
<keyword evidence="1" id="KW-0489">Methyltransferase</keyword>
<protein>
    <recommendedName>
        <fullName evidence="3">Methyltransferase small domain-containing protein</fullName>
    </recommendedName>
</protein>
<dbReference type="GO" id="GO:0008757">
    <property type="term" value="F:S-adenosylmethionine-dependent methyltransferase activity"/>
    <property type="evidence" value="ECO:0007669"/>
    <property type="project" value="InterPro"/>
</dbReference>
<proteinExistence type="predicted"/>
<dbReference type="Pfam" id="PF05175">
    <property type="entry name" value="MTS"/>
    <property type="match status" value="1"/>
</dbReference>
<organism evidence="4">
    <name type="scientific">marine metagenome</name>
    <dbReference type="NCBI Taxonomy" id="408172"/>
    <lineage>
        <taxon>unclassified sequences</taxon>
        <taxon>metagenomes</taxon>
        <taxon>ecological metagenomes</taxon>
    </lineage>
</organism>
<name>A0A382FQQ8_9ZZZZ</name>
<dbReference type="SUPFAM" id="SSF53335">
    <property type="entry name" value="S-adenosyl-L-methionine-dependent methyltransferases"/>
    <property type="match status" value="1"/>
</dbReference>
<dbReference type="CDD" id="cd02440">
    <property type="entry name" value="AdoMet_MTases"/>
    <property type="match status" value="1"/>
</dbReference>
<dbReference type="EMBL" id="UINC01050919">
    <property type="protein sequence ID" value="SVB64457.1"/>
    <property type="molecule type" value="Genomic_DNA"/>
</dbReference>
<evidence type="ECO:0000313" key="4">
    <source>
        <dbReference type="EMBL" id="SVB64457.1"/>
    </source>
</evidence>
<keyword evidence="2" id="KW-0808">Transferase</keyword>
<dbReference type="PANTHER" id="PTHR47816">
    <property type="entry name" value="RIBOSOMAL RNA SMALL SUBUNIT METHYLTRANSFERASE C"/>
    <property type="match status" value="1"/>
</dbReference>
<dbReference type="InterPro" id="IPR029063">
    <property type="entry name" value="SAM-dependent_MTases_sf"/>
</dbReference>
<dbReference type="InterPro" id="IPR007848">
    <property type="entry name" value="Small_mtfrase_dom"/>
</dbReference>
<gene>
    <name evidence="4" type="ORF">METZ01_LOCUS217311</name>
</gene>
<evidence type="ECO:0000256" key="1">
    <source>
        <dbReference type="ARBA" id="ARBA00022603"/>
    </source>
</evidence>
<dbReference type="Gene3D" id="3.40.50.150">
    <property type="entry name" value="Vaccinia Virus protein VP39"/>
    <property type="match status" value="1"/>
</dbReference>